<keyword evidence="2" id="KW-1185">Reference proteome</keyword>
<dbReference type="RefSeq" id="WP_149813282.1">
    <property type="nucleotide sequence ID" value="NZ_VUKA01000010.1"/>
</dbReference>
<accession>A0A5B2TE77</accession>
<sequence length="345" mass="36969">MSAVLERPRQGSFALQANRVAASWLKQAFGAFALLDLSFPCSALAAALPGNLIGIADTGTLPRAEAGFLQRFRAAGGHMPLFGLSTVHEVPTDNAWHRPDMTRIVYTEAQPEPALLRHLLSDRAMPWFLLLAREEMNETEAALQAAGYAAAELHITAGQETELYRLLLPLAALAGAMSALGSAGRELGLGVAMEEGKVPSIRIEAAPAEKRPQQPLLAAIPAADLMHDGGYRSEADGTYTWLWSGPERHLRMALGSLPPLSRWLKVAIIGVPKAALLDNMAASLNGARAPLRLERWSSTSAGVIVDLPPALGTDLVLGLSVPQTVKEDQGERRLGFCVHKIEVFS</sequence>
<organism evidence="1 2">
    <name type="scientific">Teichococcus oryzae</name>
    <dbReference type="NCBI Taxonomy" id="1608942"/>
    <lineage>
        <taxon>Bacteria</taxon>
        <taxon>Pseudomonadati</taxon>
        <taxon>Pseudomonadota</taxon>
        <taxon>Alphaproteobacteria</taxon>
        <taxon>Acetobacterales</taxon>
        <taxon>Roseomonadaceae</taxon>
        <taxon>Roseomonas</taxon>
    </lineage>
</organism>
<dbReference type="AlphaFoldDB" id="A0A5B2TE77"/>
<comment type="caution">
    <text evidence="1">The sequence shown here is derived from an EMBL/GenBank/DDBJ whole genome shotgun (WGS) entry which is preliminary data.</text>
</comment>
<dbReference type="EMBL" id="VUKA01000010">
    <property type="protein sequence ID" value="KAA2212178.1"/>
    <property type="molecule type" value="Genomic_DNA"/>
</dbReference>
<dbReference type="OrthoDB" id="7266830at2"/>
<evidence type="ECO:0000313" key="2">
    <source>
        <dbReference type="Proteomes" id="UP000322110"/>
    </source>
</evidence>
<dbReference type="Proteomes" id="UP000322110">
    <property type="component" value="Unassembled WGS sequence"/>
</dbReference>
<evidence type="ECO:0000313" key="1">
    <source>
        <dbReference type="EMBL" id="KAA2212178.1"/>
    </source>
</evidence>
<name>A0A5B2TE77_9PROT</name>
<gene>
    <name evidence="1" type="ORF">F0Q34_16165</name>
</gene>
<reference evidence="1 2" key="1">
    <citation type="journal article" date="2015" name="Int. J. Syst. Evol. Microbiol.">
        <title>Roseomonas oryzae sp. nov., isolated from paddy rhizosphere soil.</title>
        <authorList>
            <person name="Ramaprasad E.V."/>
            <person name="Sasikala Ch."/>
            <person name="Ramana Ch.V."/>
        </authorList>
    </citation>
    <scope>NUCLEOTIDE SEQUENCE [LARGE SCALE GENOMIC DNA]</scope>
    <source>
        <strain evidence="1 2">KCTC 42542</strain>
    </source>
</reference>
<protein>
    <submittedName>
        <fullName evidence="1">Uncharacterized protein</fullName>
    </submittedName>
</protein>
<proteinExistence type="predicted"/>